<dbReference type="InterPro" id="IPR019757">
    <property type="entry name" value="Pept_S26A_signal_pept_1_Lys-AS"/>
</dbReference>
<feature type="active site" evidence="7">
    <location>
        <position position="57"/>
    </location>
</feature>
<evidence type="ECO:0000256" key="8">
    <source>
        <dbReference type="RuleBase" id="RU362041"/>
    </source>
</evidence>
<name>A0AAF0YF22_9TREE</name>
<dbReference type="EMBL" id="CP086719">
    <property type="protein sequence ID" value="WOO84647.1"/>
    <property type="molecule type" value="Genomic_DNA"/>
</dbReference>
<dbReference type="SUPFAM" id="SSF51306">
    <property type="entry name" value="LexA/Signal peptidase"/>
    <property type="match status" value="1"/>
</dbReference>
<dbReference type="PANTHER" id="PTHR12383:SF16">
    <property type="entry name" value="MITOCHONDRIAL INNER MEMBRANE PROTEASE SUBUNIT 1"/>
    <property type="match status" value="1"/>
</dbReference>
<dbReference type="NCBIfam" id="TIGR02227">
    <property type="entry name" value="sigpep_I_bact"/>
    <property type="match status" value="1"/>
</dbReference>
<keyword evidence="5" id="KW-0472">Membrane</keyword>
<evidence type="ECO:0000256" key="7">
    <source>
        <dbReference type="PIRSR" id="PIRSR600223-1"/>
    </source>
</evidence>
<dbReference type="GO" id="GO:0042720">
    <property type="term" value="C:mitochondrial inner membrane peptidase complex"/>
    <property type="evidence" value="ECO:0007669"/>
    <property type="project" value="TreeGrafter"/>
</dbReference>
<dbReference type="GO" id="GO:0006465">
    <property type="term" value="P:signal peptide processing"/>
    <property type="evidence" value="ECO:0007669"/>
    <property type="project" value="InterPro"/>
</dbReference>
<dbReference type="AlphaFoldDB" id="A0AAF0YF22"/>
<evidence type="ECO:0000256" key="5">
    <source>
        <dbReference type="ARBA" id="ARBA00023136"/>
    </source>
</evidence>
<sequence>MSSAGHFRRAFSHRAREYGSVFRHLVLPTSKRVVQFLCAAHLFREVAYDMVPCSGSSMLPSLAIDGDVIIHSPMAYWRSLIPWGPRFVMPQRGELVVAVNPNEFRGTVCKRVVGLPGDIVEFDPRRGGVTWSAGSLVPQLEADKRKEKDLTFVKVPKGHVWLSGDNMSNSTDSRDYGPMPIAMIRGKVIKVISGFGFKQPLVTTVTELGPSSEPPRVSSSSSSSTSRNSCPV</sequence>
<dbReference type="PROSITE" id="PS00760">
    <property type="entry name" value="SPASE_I_2"/>
    <property type="match status" value="1"/>
</dbReference>
<dbReference type="GeneID" id="87811333"/>
<comment type="subcellular location">
    <subcellularLocation>
        <location evidence="1 8">Mitochondrion inner membrane</location>
    </subcellularLocation>
</comment>
<dbReference type="CDD" id="cd06530">
    <property type="entry name" value="S26_SPase_I"/>
    <property type="match status" value="1"/>
</dbReference>
<feature type="compositionally biased region" description="Low complexity" evidence="9">
    <location>
        <begin position="210"/>
        <end position="232"/>
    </location>
</feature>
<dbReference type="GO" id="GO:0006627">
    <property type="term" value="P:protein processing involved in protein targeting to mitochondrion"/>
    <property type="evidence" value="ECO:0007669"/>
    <property type="project" value="TreeGrafter"/>
</dbReference>
<dbReference type="GO" id="GO:0004252">
    <property type="term" value="F:serine-type endopeptidase activity"/>
    <property type="evidence" value="ECO:0007669"/>
    <property type="project" value="InterPro"/>
</dbReference>
<keyword evidence="12" id="KW-1185">Reference proteome</keyword>
<evidence type="ECO:0000256" key="9">
    <source>
        <dbReference type="SAM" id="MobiDB-lite"/>
    </source>
</evidence>
<dbReference type="InterPro" id="IPR052064">
    <property type="entry name" value="Mito_IMP1_subunit"/>
</dbReference>
<dbReference type="EC" id="3.4.21.-" evidence="8"/>
<evidence type="ECO:0000313" key="12">
    <source>
        <dbReference type="Proteomes" id="UP000827549"/>
    </source>
</evidence>
<feature type="region of interest" description="Disordered" evidence="9">
    <location>
        <begin position="207"/>
        <end position="232"/>
    </location>
</feature>
<evidence type="ECO:0000259" key="10">
    <source>
        <dbReference type="Pfam" id="PF10502"/>
    </source>
</evidence>
<proteinExistence type="inferred from homology"/>
<feature type="domain" description="Peptidase S26" evidence="10">
    <location>
        <begin position="31"/>
        <end position="189"/>
    </location>
</feature>
<keyword evidence="3 8" id="KW-0378">Hydrolase</keyword>
<evidence type="ECO:0000313" key="11">
    <source>
        <dbReference type="EMBL" id="WOO84647.1"/>
    </source>
</evidence>
<gene>
    <name evidence="11" type="primary">IMP1</name>
    <name evidence="11" type="ORF">LOC62_06G008166</name>
</gene>
<comment type="similarity">
    <text evidence="6">Belongs to the peptidase S26 family. IMP1 subfamily.</text>
</comment>
<reference evidence="11" key="1">
    <citation type="submission" date="2023-10" db="EMBL/GenBank/DDBJ databases">
        <authorList>
            <person name="Noh H."/>
        </authorList>
    </citation>
    <scope>NUCLEOTIDE SEQUENCE</scope>
    <source>
        <strain evidence="11">DUCC4014</strain>
    </source>
</reference>
<protein>
    <recommendedName>
        <fullName evidence="8">Mitochondrial inner membrane protease subunit</fullName>
        <ecNumber evidence="8">3.4.21.-</ecNumber>
    </recommendedName>
</protein>
<evidence type="ECO:0000256" key="1">
    <source>
        <dbReference type="ARBA" id="ARBA00004273"/>
    </source>
</evidence>
<dbReference type="PANTHER" id="PTHR12383">
    <property type="entry name" value="PROTEASE FAMILY S26 MITOCHONDRIAL INNER MEMBRANE PROTEASE-RELATED"/>
    <property type="match status" value="1"/>
</dbReference>
<feature type="active site" evidence="7">
    <location>
        <position position="110"/>
    </location>
</feature>
<dbReference type="InterPro" id="IPR019533">
    <property type="entry name" value="Peptidase_S26"/>
</dbReference>
<accession>A0AAF0YF22</accession>
<evidence type="ECO:0000256" key="6">
    <source>
        <dbReference type="ARBA" id="ARBA00038445"/>
    </source>
</evidence>
<keyword evidence="2 8" id="KW-0999">Mitochondrion inner membrane</keyword>
<dbReference type="RefSeq" id="XP_062630673.1">
    <property type="nucleotide sequence ID" value="XM_062774689.1"/>
</dbReference>
<organism evidence="11 12">
    <name type="scientific">Vanrija pseudolonga</name>
    <dbReference type="NCBI Taxonomy" id="143232"/>
    <lineage>
        <taxon>Eukaryota</taxon>
        <taxon>Fungi</taxon>
        <taxon>Dikarya</taxon>
        <taxon>Basidiomycota</taxon>
        <taxon>Agaricomycotina</taxon>
        <taxon>Tremellomycetes</taxon>
        <taxon>Trichosporonales</taxon>
        <taxon>Trichosporonaceae</taxon>
        <taxon>Vanrija</taxon>
    </lineage>
</organism>
<dbReference type="InterPro" id="IPR000223">
    <property type="entry name" value="Pept_S26A_signal_pept_1"/>
</dbReference>
<evidence type="ECO:0000256" key="4">
    <source>
        <dbReference type="ARBA" id="ARBA00023128"/>
    </source>
</evidence>
<evidence type="ECO:0000256" key="2">
    <source>
        <dbReference type="ARBA" id="ARBA00022792"/>
    </source>
</evidence>
<keyword evidence="4 8" id="KW-0496">Mitochondrion</keyword>
<dbReference type="InterPro" id="IPR036286">
    <property type="entry name" value="LexA/Signal_pep-like_sf"/>
</dbReference>
<dbReference type="Proteomes" id="UP000827549">
    <property type="component" value="Chromosome 6"/>
</dbReference>
<keyword evidence="8 11" id="KW-0645">Protease</keyword>
<dbReference type="PRINTS" id="PR00727">
    <property type="entry name" value="LEADERPTASE"/>
</dbReference>
<evidence type="ECO:0000256" key="3">
    <source>
        <dbReference type="ARBA" id="ARBA00022801"/>
    </source>
</evidence>
<dbReference type="Gene3D" id="2.10.109.10">
    <property type="entry name" value="Umud Fragment, subunit A"/>
    <property type="match status" value="1"/>
</dbReference>
<dbReference type="Pfam" id="PF10502">
    <property type="entry name" value="Peptidase_S26"/>
    <property type="match status" value="1"/>
</dbReference>